<accession>A0A0P1LQ35</accession>
<evidence type="ECO:0000313" key="3">
    <source>
        <dbReference type="EMBL" id="CUU06540.1"/>
    </source>
</evidence>
<evidence type="ECO:0000313" key="2">
    <source>
        <dbReference type="EMBL" id="CUS85243.1"/>
    </source>
</evidence>
<feature type="domain" description="AB hydrolase-1" evidence="1">
    <location>
        <begin position="43"/>
        <end position="275"/>
    </location>
</feature>
<accession>A0A0P1LTB6</accession>
<dbReference type="InterPro" id="IPR029058">
    <property type="entry name" value="AB_hydrolase_fold"/>
</dbReference>
<accession>A0A0P1LJK9</accession>
<accession>A0A0P1LSH8</accession>
<dbReference type="PRINTS" id="PR00412">
    <property type="entry name" value="EPOXHYDRLASE"/>
</dbReference>
<dbReference type="AlphaFoldDB" id="A0A0P1LSH8"/>
<dbReference type="Gene3D" id="3.40.50.1820">
    <property type="entry name" value="alpha/beta hydrolase"/>
    <property type="match status" value="1"/>
</dbReference>
<accession>A0A0P1MYY2</accession>
<dbReference type="EMBL" id="CZVI01000009">
    <property type="protein sequence ID" value="CUS85243.1"/>
    <property type="molecule type" value="Genomic_DNA"/>
</dbReference>
<name>A0A0P1LSH8_9BACT</name>
<dbReference type="PANTHER" id="PTHR43689:SF8">
    <property type="entry name" value="ALPHA_BETA-HYDROLASES SUPERFAMILY PROTEIN"/>
    <property type="match status" value="1"/>
</dbReference>
<dbReference type="Pfam" id="PF00561">
    <property type="entry name" value="Abhydrolase_1"/>
    <property type="match status" value="1"/>
</dbReference>
<sequence length="289" mass="33045">MALYQEFEIKDESKMIDLKKLEVGDYEVIGGIKTHFHRAGSGKPIVFLHGSGPGVSAWANWRLTLPYFAENGFEVFAPDIVGFGYTERPKDFEYTHRNRVKHVIDFIKHFDLKEVNIVGNSMGGAIALAVALEIPERIRKLVIMGSVGVKFPITNGLVTVWGYKPSIENMRKVIEALSSNPSLVGEDLIRMRYEASIQPGFQETYEKMFYPPYQKHIDEMDVEDRLGEIKVPTLVIHGKLDKVIPYQISVRIFEKLPNAELHIFGDCGHWTQIEKRDEFNELVKSFLSR</sequence>
<proteinExistence type="predicted"/>
<dbReference type="RefSeq" id="WP_234697323.1">
    <property type="nucleotide sequence ID" value="NZ_CZVI01000009.1"/>
</dbReference>
<protein>
    <submittedName>
        <fullName evidence="3">2-hydroxymuconate semialdehyde hydrolase</fullName>
    </submittedName>
</protein>
<evidence type="ECO:0000313" key="5">
    <source>
        <dbReference type="Proteomes" id="UP000182200"/>
    </source>
</evidence>
<organism evidence="3 4">
    <name type="scientific">Candidatus Kryptonium thompsonii</name>
    <dbReference type="NCBI Taxonomy" id="1633631"/>
    <lineage>
        <taxon>Bacteria</taxon>
        <taxon>Pseudomonadati</taxon>
        <taxon>Candidatus Kryptoniota</taxon>
        <taxon>Candidatus Kryptonium</taxon>
    </lineage>
</organism>
<reference evidence="2 5" key="1">
    <citation type="submission" date="2015-11" db="EMBL/GenBank/DDBJ databases">
        <authorList>
            <person name="Varghese N."/>
        </authorList>
    </citation>
    <scope>NUCLEOTIDE SEQUENCE [LARGE SCALE GENOMIC DNA]</scope>
    <source>
        <strain evidence="2 5">JGI-8</strain>
    </source>
</reference>
<accession>A0A0N7MRP8</accession>
<dbReference type="Proteomes" id="UP000182200">
    <property type="component" value="Unassembled WGS sequence"/>
</dbReference>
<dbReference type="PRINTS" id="PR00111">
    <property type="entry name" value="ABHYDROLASE"/>
</dbReference>
<reference evidence="3 4" key="2">
    <citation type="submission" date="2015-11" db="EMBL/GenBank/DDBJ databases">
        <authorList>
            <person name="Zhang Y."/>
            <person name="Guo Z."/>
        </authorList>
    </citation>
    <scope>NUCLEOTIDE SEQUENCE [LARGE SCALE GENOMIC DNA]</scope>
    <source>
        <strain evidence="3">JGI-4</strain>
    </source>
</reference>
<accession>A0A0P1L8Z4</accession>
<gene>
    <name evidence="3" type="ORF">JGI4_01531</name>
    <name evidence="2" type="ORF">JGI8_00879</name>
</gene>
<accession>A0A0P1M4I1</accession>
<keyword evidence="3" id="KW-0378">Hydrolase</keyword>
<dbReference type="GO" id="GO:0016787">
    <property type="term" value="F:hydrolase activity"/>
    <property type="evidence" value="ECO:0007669"/>
    <property type="project" value="UniProtKB-KW"/>
</dbReference>
<dbReference type="SUPFAM" id="SSF53474">
    <property type="entry name" value="alpha/beta-Hydrolases"/>
    <property type="match status" value="1"/>
</dbReference>
<accession>A0A0P1MUY2</accession>
<accession>A0A0P1MDY9</accession>
<evidence type="ECO:0000259" key="1">
    <source>
        <dbReference type="Pfam" id="PF00561"/>
    </source>
</evidence>
<dbReference type="Proteomes" id="UP000182011">
    <property type="component" value="Unassembled WGS sequence"/>
</dbReference>
<dbReference type="EMBL" id="FAOP01000006">
    <property type="protein sequence ID" value="CUU06540.1"/>
    <property type="molecule type" value="Genomic_DNA"/>
</dbReference>
<dbReference type="PANTHER" id="PTHR43689">
    <property type="entry name" value="HYDROLASE"/>
    <property type="match status" value="1"/>
</dbReference>
<dbReference type="InterPro" id="IPR000073">
    <property type="entry name" value="AB_hydrolase_1"/>
</dbReference>
<keyword evidence="5" id="KW-1185">Reference proteome</keyword>
<accession>A0A0P1P7Y5</accession>
<evidence type="ECO:0000313" key="4">
    <source>
        <dbReference type="Proteomes" id="UP000182011"/>
    </source>
</evidence>
<dbReference type="InterPro" id="IPR000639">
    <property type="entry name" value="Epox_hydrolase-like"/>
</dbReference>
<accession>A0A0S4N5R4</accession>
<dbReference type="STRING" id="1633631.GCA_001442925_01526"/>